<dbReference type="PANTHER" id="PTHR43214:SF43">
    <property type="entry name" value="TWO-COMPONENT RESPONSE REGULATOR"/>
    <property type="match status" value="1"/>
</dbReference>
<sequence length="846" mass="88825">MSFVHPEALESARRWLRAGQDVHVIGDAGSGRTTVLRALGEALRGAGCPVVELPGVAGGQAVPLRALLVHPSLRPRATVPRWGAAEAASALAEELAGRGATVLVDDVHLLDAASLAVVGTVARQRPDGIRVVTSVPPGTPADAEWSGLARGSAAVRLTPLGVTGVAALLADRLGGQVEGSLAAMVTGRSAGNPRAAVALALAAAGSGAVAQVRGRWAQVGNLEAVPTESVLHGLLDGLPGALRDGLDALAWFGLLDVDHAKTLLGVDRLAALDAAGRIAVDERSDARLVAVTPPVLAQALRARLSGARRAMLRARAEELFGASGSAGGDGDDAGRSRLVALAGMSPDDRPVHQQVAVVIESVRTRAALWAGRWAQRHDVASALPLLRLTLVDGLAHVDVDEIFAGTLPTAGDNAEQVASYAVLRGQWAAQQGGTVRDGLVRDPGPSARLVVDGLGESFLRYLDQAYDGPGRAPDATAIDMERDVPPAMGGYATVQRLRTVIEAGDPDRALDLLGSWQGSDLQRPYTHRMDALRGDALLLAGQVDDAVDWGRGRLSAAYDELSPVGIRLAARGLATALFLKGDDDRALRALSVVLRLGRIGVALSPYDERIFGIAAVLHARAGNHDLARMMLDELEATARPFAPVLDFMRPWARLEVAHAAAGGVPDGEPMWAAGEDLWAQGWVASAVFCWALTPQRLSHERLARLESGFAATHVPLLLPAVRLHRHLAHGTSGVILESVRAMRTRGPLAHVAVARAQELTKAEGRTALTVEDLAESVGVPASTVRASGRPAAGLTAREAEIVALAREGLTNREIASRLFLSVRTVESHLYRAMQKLGVSDRRQLVR</sequence>
<dbReference type="InterPro" id="IPR016032">
    <property type="entry name" value="Sig_transdc_resp-reg_C-effctor"/>
</dbReference>
<keyword evidence="4" id="KW-1185">Reference proteome</keyword>
<dbReference type="SMART" id="SM00421">
    <property type="entry name" value="HTH_LUXR"/>
    <property type="match status" value="1"/>
</dbReference>
<dbReference type="Gene3D" id="1.10.10.10">
    <property type="entry name" value="Winged helix-like DNA-binding domain superfamily/Winged helix DNA-binding domain"/>
    <property type="match status" value="1"/>
</dbReference>
<dbReference type="SUPFAM" id="SSF48452">
    <property type="entry name" value="TPR-like"/>
    <property type="match status" value="1"/>
</dbReference>
<dbReference type="InterPro" id="IPR000792">
    <property type="entry name" value="Tscrpt_reg_LuxR_C"/>
</dbReference>
<keyword evidence="1" id="KW-0238">DNA-binding</keyword>
<evidence type="ECO:0000256" key="1">
    <source>
        <dbReference type="ARBA" id="ARBA00023125"/>
    </source>
</evidence>
<organism evidence="3 4">
    <name type="scientific">Isoptericola luteus</name>
    <dbReference type="NCBI Taxonomy" id="2879484"/>
    <lineage>
        <taxon>Bacteria</taxon>
        <taxon>Bacillati</taxon>
        <taxon>Actinomycetota</taxon>
        <taxon>Actinomycetes</taxon>
        <taxon>Micrococcales</taxon>
        <taxon>Promicromonosporaceae</taxon>
        <taxon>Isoptericola</taxon>
    </lineage>
</organism>
<feature type="domain" description="HTH luxR-type" evidence="2">
    <location>
        <begin position="787"/>
        <end position="846"/>
    </location>
</feature>
<dbReference type="Pfam" id="PF00196">
    <property type="entry name" value="GerE"/>
    <property type="match status" value="1"/>
</dbReference>
<comment type="caution">
    <text evidence="3">The sequence shown here is derived from an EMBL/GenBank/DDBJ whole genome shotgun (WGS) entry which is preliminary data.</text>
</comment>
<proteinExistence type="predicted"/>
<name>A0ABS7ZAP1_9MICO</name>
<dbReference type="InterPro" id="IPR027417">
    <property type="entry name" value="P-loop_NTPase"/>
</dbReference>
<dbReference type="Proteomes" id="UP001319870">
    <property type="component" value="Unassembled WGS sequence"/>
</dbReference>
<dbReference type="SUPFAM" id="SSF46894">
    <property type="entry name" value="C-terminal effector domain of the bipartite response regulators"/>
    <property type="match status" value="1"/>
</dbReference>
<evidence type="ECO:0000313" key="4">
    <source>
        <dbReference type="Proteomes" id="UP001319870"/>
    </source>
</evidence>
<dbReference type="PANTHER" id="PTHR43214">
    <property type="entry name" value="TWO-COMPONENT RESPONSE REGULATOR"/>
    <property type="match status" value="1"/>
</dbReference>
<dbReference type="CDD" id="cd06170">
    <property type="entry name" value="LuxR_C_like"/>
    <property type="match status" value="1"/>
</dbReference>
<protein>
    <submittedName>
        <fullName evidence="3">LuxR C-terminal-related transcriptional regulator</fullName>
    </submittedName>
</protein>
<dbReference type="RefSeq" id="WP_225563841.1">
    <property type="nucleotide sequence ID" value="NZ_JAIXCQ010000001.1"/>
</dbReference>
<dbReference type="PROSITE" id="PS00622">
    <property type="entry name" value="HTH_LUXR_1"/>
    <property type="match status" value="1"/>
</dbReference>
<dbReference type="InterPro" id="IPR036388">
    <property type="entry name" value="WH-like_DNA-bd_sf"/>
</dbReference>
<dbReference type="SUPFAM" id="SSF52540">
    <property type="entry name" value="P-loop containing nucleoside triphosphate hydrolases"/>
    <property type="match status" value="1"/>
</dbReference>
<dbReference type="EMBL" id="JAIXCQ010000001">
    <property type="protein sequence ID" value="MCA5892128.1"/>
    <property type="molecule type" value="Genomic_DNA"/>
</dbReference>
<accession>A0ABS7ZAP1</accession>
<dbReference type="PROSITE" id="PS50043">
    <property type="entry name" value="HTH_LUXR_2"/>
    <property type="match status" value="1"/>
</dbReference>
<reference evidence="3 4" key="1">
    <citation type="submission" date="2021-09" db="EMBL/GenBank/DDBJ databases">
        <title>Isoptericola luteus sp. nov., a novel bacterium isolated from Harbin, the capital city of Heilongjiang province.</title>
        <authorList>
            <person name="Li J."/>
        </authorList>
    </citation>
    <scope>NUCLEOTIDE SEQUENCE [LARGE SCALE GENOMIC DNA]</scope>
    <source>
        <strain evidence="3 4">NEAU-Y5</strain>
    </source>
</reference>
<evidence type="ECO:0000313" key="3">
    <source>
        <dbReference type="EMBL" id="MCA5892128.1"/>
    </source>
</evidence>
<gene>
    <name evidence="3" type="ORF">LEP48_02040</name>
</gene>
<dbReference type="InterPro" id="IPR039420">
    <property type="entry name" value="WalR-like"/>
</dbReference>
<evidence type="ECO:0000259" key="2">
    <source>
        <dbReference type="PROSITE" id="PS50043"/>
    </source>
</evidence>
<dbReference type="PRINTS" id="PR00038">
    <property type="entry name" value="HTHLUXR"/>
</dbReference>
<dbReference type="Gene3D" id="1.25.40.10">
    <property type="entry name" value="Tetratricopeptide repeat domain"/>
    <property type="match status" value="1"/>
</dbReference>
<dbReference type="InterPro" id="IPR011990">
    <property type="entry name" value="TPR-like_helical_dom_sf"/>
</dbReference>